<dbReference type="SMART" id="SM00849">
    <property type="entry name" value="Lactamase_B"/>
    <property type="match status" value="1"/>
</dbReference>
<evidence type="ECO:0000256" key="1">
    <source>
        <dbReference type="ARBA" id="ARBA00022490"/>
    </source>
</evidence>
<dbReference type="InterPro" id="IPR041636">
    <property type="entry name" value="RNase_J_C"/>
</dbReference>
<dbReference type="PIRSF" id="PIRSF004803">
    <property type="entry name" value="RnjA"/>
    <property type="match status" value="1"/>
</dbReference>
<dbReference type="Pfam" id="PF00753">
    <property type="entry name" value="Lactamase_B"/>
    <property type="match status" value="1"/>
</dbReference>
<dbReference type="InterPro" id="IPR030854">
    <property type="entry name" value="RNase_J_bac"/>
</dbReference>
<comment type="caution">
    <text evidence="10">Lacks conserved residue(s) required for the propagation of feature annotation.</text>
</comment>
<dbReference type="RefSeq" id="WP_058918301.1">
    <property type="nucleotide sequence ID" value="NZ_JBHSQC010000025.1"/>
</dbReference>
<evidence type="ECO:0000256" key="3">
    <source>
        <dbReference type="ARBA" id="ARBA00022722"/>
    </source>
</evidence>
<keyword evidence="8 10" id="KW-0269">Exonuclease</keyword>
<comment type="similarity">
    <text evidence="10">Belongs to the metallo-beta-lactamase superfamily. RNA-metabolizing metallo-beta-lactamase-like family. Bacterial RNase J subfamily.</text>
</comment>
<reference evidence="13" key="1">
    <citation type="journal article" date="2019" name="Int. J. Syst. Evol. Microbiol.">
        <title>The Global Catalogue of Microorganisms (GCM) 10K type strain sequencing project: providing services to taxonomists for standard genome sequencing and annotation.</title>
        <authorList>
            <consortium name="The Broad Institute Genomics Platform"/>
            <consortium name="The Broad Institute Genome Sequencing Center for Infectious Disease"/>
            <person name="Wu L."/>
            <person name="Ma J."/>
        </authorList>
    </citation>
    <scope>NUCLEOTIDE SEQUENCE [LARGE SCALE GENOMIC DNA]</scope>
    <source>
        <strain evidence="13">KCTC 42143</strain>
    </source>
</reference>
<dbReference type="InterPro" id="IPR042173">
    <property type="entry name" value="RNase_J_2"/>
</dbReference>
<dbReference type="InterPro" id="IPR001279">
    <property type="entry name" value="Metallo-B-lactamas"/>
</dbReference>
<dbReference type="InterPro" id="IPR055132">
    <property type="entry name" value="RNase_J_b_CASP"/>
</dbReference>
<dbReference type="NCBIfam" id="TIGR00649">
    <property type="entry name" value="MG423"/>
    <property type="match status" value="1"/>
</dbReference>
<keyword evidence="7" id="KW-0862">Zinc</keyword>
<dbReference type="GO" id="GO:0016787">
    <property type="term" value="F:hydrolase activity"/>
    <property type="evidence" value="ECO:0007669"/>
    <property type="project" value="UniProtKB-KW"/>
</dbReference>
<dbReference type="Gene3D" id="3.10.20.580">
    <property type="match status" value="1"/>
</dbReference>
<evidence type="ECO:0000256" key="8">
    <source>
        <dbReference type="ARBA" id="ARBA00022839"/>
    </source>
</evidence>
<dbReference type="EMBL" id="JBHUFF010000013">
    <property type="protein sequence ID" value="MFD1799513.1"/>
    <property type="molecule type" value="Genomic_DNA"/>
</dbReference>
<evidence type="ECO:0000256" key="4">
    <source>
        <dbReference type="ARBA" id="ARBA00022723"/>
    </source>
</evidence>
<feature type="domain" description="Metallo-beta-lactamase" evidence="11">
    <location>
        <begin position="16"/>
        <end position="216"/>
    </location>
</feature>
<sequence>MSNIKIISLGGVRENGKNMYVVEVEDEIFVLDCGLMYPETELLGIDIVIPDFSYLEENRDRVTGVFLTHGHEDAIGALPYFLQKFDVPVFGTELTIALAKLFVEKDSQTSKFDDYHVIDENTEIEFGNAVLSFFRTTHTIPDSVGVTLKTDEGSIVYTGDFKFDQSATPAYQTDLAKISDIGKNKVLALLSDSSDAESPVENVSDLRVAEEVVDTFRNTEGRIIVASVASNILRIQQVLDAAYKSWRKVFITGKQLEEIVDIAMKLKKINLPSEDLIVPIEDIDKYKDEEIVVLETGTTGEPIKTLRKMAAGKHPQVNIKEGDLIYIVTSPSVSMEVNVATTENMIYRAGGVVKQISDNLKASGHATPNDLKLMLNLIKPTYFIPVMGEYRRLAAHAKLAHEVGIPFKNIFIPGKGDVIEYKNDRMHMSGQVEAGNTMVDGIGIGDIGNIVLRDRKLLSEDGIFVAVVTISRKKGKIMSGPEVMTRGFVYVKENTDLIAASNEIVREVVEDNLNHKEFEWSRLKQEIRDALSKFLFEQTRRRPVILPIIMETSSRNRRK</sequence>
<evidence type="ECO:0000256" key="9">
    <source>
        <dbReference type="ARBA" id="ARBA00022884"/>
    </source>
</evidence>
<evidence type="ECO:0000313" key="13">
    <source>
        <dbReference type="Proteomes" id="UP001597285"/>
    </source>
</evidence>
<dbReference type="Pfam" id="PF17770">
    <property type="entry name" value="RNase_J_C"/>
    <property type="match status" value="1"/>
</dbReference>
<keyword evidence="2 10" id="KW-0698">rRNA processing</keyword>
<gene>
    <name evidence="10" type="primary">rnj</name>
    <name evidence="12" type="ORF">ACFSBK_06570</name>
</gene>
<dbReference type="Pfam" id="PF07521">
    <property type="entry name" value="RMMBL"/>
    <property type="match status" value="1"/>
</dbReference>
<comment type="subunit">
    <text evidence="10">Homodimer, may be a subunit of the RNA degradosome.</text>
</comment>
<evidence type="ECO:0000256" key="7">
    <source>
        <dbReference type="ARBA" id="ARBA00022833"/>
    </source>
</evidence>
<dbReference type="HAMAP" id="MF_01491">
    <property type="entry name" value="RNase_J_bact"/>
    <property type="match status" value="1"/>
</dbReference>
<dbReference type="SUPFAM" id="SSF56281">
    <property type="entry name" value="Metallo-hydrolase/oxidoreductase"/>
    <property type="match status" value="1"/>
</dbReference>
<keyword evidence="3 10" id="KW-0540">Nuclease</keyword>
<keyword evidence="6 10" id="KW-0378">Hydrolase</keyword>
<dbReference type="InterPro" id="IPR036866">
    <property type="entry name" value="RibonucZ/Hydroxyglut_hydro"/>
</dbReference>
<dbReference type="CDD" id="cd07714">
    <property type="entry name" value="RNaseJ_MBL-fold"/>
    <property type="match status" value="1"/>
</dbReference>
<dbReference type="Gene3D" id="3.40.50.10710">
    <property type="entry name" value="Metallo-hydrolase/oxidoreductase"/>
    <property type="match status" value="1"/>
</dbReference>
<keyword evidence="13" id="KW-1185">Reference proteome</keyword>
<dbReference type="InterPro" id="IPR011108">
    <property type="entry name" value="RMMBL"/>
</dbReference>
<dbReference type="EC" id="3.1.-.-" evidence="10"/>
<evidence type="ECO:0000256" key="6">
    <source>
        <dbReference type="ARBA" id="ARBA00022801"/>
    </source>
</evidence>
<proteinExistence type="inferred from homology"/>
<keyword evidence="4" id="KW-0479">Metal-binding</keyword>
<comment type="function">
    <text evidence="10">An RNase that has 5'-3' exonuclease and possibly endonuclease activity. Involved in maturation of rRNA and in some organisms also mRNA maturation and/or decay.</text>
</comment>
<keyword evidence="9 10" id="KW-0694">RNA-binding</keyword>
<comment type="subcellular location">
    <subcellularLocation>
        <location evidence="10">Cytoplasm</location>
    </subcellularLocation>
</comment>
<evidence type="ECO:0000256" key="10">
    <source>
        <dbReference type="HAMAP-Rule" id="MF_01491"/>
    </source>
</evidence>
<evidence type="ECO:0000313" key="12">
    <source>
        <dbReference type="EMBL" id="MFD1799513.1"/>
    </source>
</evidence>
<protein>
    <recommendedName>
        <fullName evidence="10">Ribonuclease J</fullName>
        <shortName evidence="10">RNase J</shortName>
        <ecNumber evidence="10">3.1.-.-</ecNumber>
    </recommendedName>
</protein>
<dbReference type="Pfam" id="PF22505">
    <property type="entry name" value="RNase_J_b_CASP"/>
    <property type="match status" value="1"/>
</dbReference>
<name>A0ABW4NN36_9LACT</name>
<evidence type="ECO:0000256" key="5">
    <source>
        <dbReference type="ARBA" id="ARBA00022759"/>
    </source>
</evidence>
<evidence type="ECO:0000259" key="11">
    <source>
        <dbReference type="SMART" id="SM00849"/>
    </source>
</evidence>
<dbReference type="PANTHER" id="PTHR43694:SF4">
    <property type="entry name" value="RIBONUCLEASE J 2"/>
    <property type="match status" value="1"/>
</dbReference>
<keyword evidence="1 10" id="KW-0963">Cytoplasm</keyword>
<accession>A0ABW4NN36</accession>
<dbReference type="Proteomes" id="UP001597285">
    <property type="component" value="Unassembled WGS sequence"/>
</dbReference>
<evidence type="ECO:0000256" key="2">
    <source>
        <dbReference type="ARBA" id="ARBA00022552"/>
    </source>
</evidence>
<keyword evidence="5 10" id="KW-0255">Endonuclease</keyword>
<dbReference type="PANTHER" id="PTHR43694">
    <property type="entry name" value="RIBONUCLEASE J"/>
    <property type="match status" value="1"/>
</dbReference>
<dbReference type="InterPro" id="IPR004613">
    <property type="entry name" value="RNase_J"/>
</dbReference>
<comment type="caution">
    <text evidence="12">The sequence shown here is derived from an EMBL/GenBank/DDBJ whole genome shotgun (WGS) entry which is preliminary data.</text>
</comment>
<dbReference type="Gene3D" id="3.60.15.10">
    <property type="entry name" value="Ribonuclease Z/Hydroxyacylglutathione hydrolase-like"/>
    <property type="match status" value="1"/>
</dbReference>
<organism evidence="12 13">
    <name type="scientific">Carnobacterium antarcticum</name>
    <dbReference type="NCBI Taxonomy" id="2126436"/>
    <lineage>
        <taxon>Bacteria</taxon>
        <taxon>Bacillati</taxon>
        <taxon>Bacillota</taxon>
        <taxon>Bacilli</taxon>
        <taxon>Lactobacillales</taxon>
        <taxon>Carnobacteriaceae</taxon>
        <taxon>Carnobacterium</taxon>
    </lineage>
</organism>